<feature type="transmembrane region" description="Helical" evidence="1">
    <location>
        <begin position="81"/>
        <end position="100"/>
    </location>
</feature>
<keyword evidence="3" id="KW-1185">Reference proteome</keyword>
<evidence type="ECO:0000313" key="3">
    <source>
        <dbReference type="Proteomes" id="UP000199182"/>
    </source>
</evidence>
<feature type="transmembrane region" description="Helical" evidence="1">
    <location>
        <begin position="12"/>
        <end position="32"/>
    </location>
</feature>
<evidence type="ECO:0000256" key="1">
    <source>
        <dbReference type="SAM" id="Phobius"/>
    </source>
</evidence>
<sequence>MMAEKNSKGQKGFAIVNIIVGVILVMAGLFMLTEPDVGPGGIISILLGAVVWGIGAYTLYIKKKCPEDLARRKWIKPINTISFVISCIVMAACIILPIVAPLL</sequence>
<name>A0A1H0EZW5_9FIRM</name>
<proteinExistence type="predicted"/>
<protein>
    <submittedName>
        <fullName evidence="2">Uncharacterized protein</fullName>
    </submittedName>
</protein>
<dbReference type="Proteomes" id="UP000199182">
    <property type="component" value="Unassembled WGS sequence"/>
</dbReference>
<keyword evidence="1" id="KW-1133">Transmembrane helix</keyword>
<reference evidence="2 3" key="1">
    <citation type="submission" date="2016-10" db="EMBL/GenBank/DDBJ databases">
        <authorList>
            <person name="de Groot N.N."/>
        </authorList>
    </citation>
    <scope>NUCLEOTIDE SEQUENCE [LARGE SCALE GENOMIC DNA]</scope>
    <source>
        <strain evidence="2 3">CGMCC 1.5012</strain>
    </source>
</reference>
<organism evidence="2 3">
    <name type="scientific">Acetanaerobacterium elongatum</name>
    <dbReference type="NCBI Taxonomy" id="258515"/>
    <lineage>
        <taxon>Bacteria</taxon>
        <taxon>Bacillati</taxon>
        <taxon>Bacillota</taxon>
        <taxon>Clostridia</taxon>
        <taxon>Eubacteriales</taxon>
        <taxon>Oscillospiraceae</taxon>
        <taxon>Acetanaerobacterium</taxon>
    </lineage>
</organism>
<dbReference type="EMBL" id="FNID01000037">
    <property type="protein sequence ID" value="SDN87863.1"/>
    <property type="molecule type" value="Genomic_DNA"/>
</dbReference>
<accession>A0A1H0EZW5</accession>
<keyword evidence="1" id="KW-0812">Transmembrane</keyword>
<evidence type="ECO:0000313" key="2">
    <source>
        <dbReference type="EMBL" id="SDN87863.1"/>
    </source>
</evidence>
<keyword evidence="1" id="KW-0472">Membrane</keyword>
<dbReference type="AlphaFoldDB" id="A0A1H0EZW5"/>
<feature type="transmembrane region" description="Helical" evidence="1">
    <location>
        <begin position="38"/>
        <end position="60"/>
    </location>
</feature>
<gene>
    <name evidence="2" type="ORF">SAMN05192585_1379</name>
</gene>